<proteinExistence type="predicted"/>
<evidence type="ECO:0000313" key="3">
    <source>
        <dbReference type="Proteomes" id="UP000295244"/>
    </source>
</evidence>
<dbReference type="EMBL" id="SKBU01000038">
    <property type="protein sequence ID" value="TCJ13620.1"/>
    <property type="molecule type" value="Genomic_DNA"/>
</dbReference>
<dbReference type="InterPro" id="IPR017587">
    <property type="entry name" value="YqeC"/>
</dbReference>
<keyword evidence="3" id="KW-1185">Reference proteome</keyword>
<dbReference type="OrthoDB" id="368187at2"/>
<dbReference type="Proteomes" id="UP000295244">
    <property type="component" value="Unassembled WGS sequence"/>
</dbReference>
<feature type="compositionally biased region" description="Basic residues" evidence="1">
    <location>
        <begin position="10"/>
        <end position="21"/>
    </location>
</feature>
<comment type="caution">
    <text evidence="2">The sequence shown here is derived from an EMBL/GenBank/DDBJ whole genome shotgun (WGS) entry which is preliminary data.</text>
</comment>
<evidence type="ECO:0000313" key="2">
    <source>
        <dbReference type="EMBL" id="TCJ13620.1"/>
    </source>
</evidence>
<dbReference type="NCBIfam" id="TIGR03172">
    <property type="entry name" value="selenium cofactor biosynthesis protein YqeC"/>
    <property type="match status" value="1"/>
</dbReference>
<sequence length="285" mass="29133">MLPHRPQPLGRHRAVAGHRGARAGGRARGAGGVREERVRLAAALGIRAGDTVAFAGAGGKSSAIVQIAQELRKSGMTVIAAPTTKMFLSEAEKIGPLVVSGEEAELVRGVKEALAESGTAVAGSELLSKKRVGGVAPETVGTLAGLADVTLVEADGARRRPLKGTAEHEPVLPAGVTLVVAVGGIRALGRELSEEVVHRPEVFSGLTGIGPGHTITPEAFAQALVLGSLRNTPEGVRRAALITGTEPGRSMFDAAVVARQLRSLGLETVVGANLPEEGPVGVWAL</sequence>
<dbReference type="AlphaFoldDB" id="A0A4R1B9M0"/>
<gene>
    <name evidence="2" type="primary">yqeC</name>
    <name evidence="2" type="ORF">E0L93_14455</name>
</gene>
<organism evidence="2 3">
    <name type="scientific">Rubrobacter taiwanensis</name>
    <dbReference type="NCBI Taxonomy" id="185139"/>
    <lineage>
        <taxon>Bacteria</taxon>
        <taxon>Bacillati</taxon>
        <taxon>Actinomycetota</taxon>
        <taxon>Rubrobacteria</taxon>
        <taxon>Rubrobacterales</taxon>
        <taxon>Rubrobacteraceae</taxon>
        <taxon>Rubrobacter</taxon>
    </lineage>
</organism>
<accession>A0A4R1B9M0</accession>
<protein>
    <submittedName>
        <fullName evidence="2">Putative selenium-dependent hydroxylase accessory protein YqeC</fullName>
    </submittedName>
</protein>
<dbReference type="Pfam" id="PF19842">
    <property type="entry name" value="YqeC"/>
    <property type="match status" value="1"/>
</dbReference>
<name>A0A4R1B9M0_9ACTN</name>
<feature type="region of interest" description="Disordered" evidence="1">
    <location>
        <begin position="1"/>
        <end position="30"/>
    </location>
</feature>
<evidence type="ECO:0000256" key="1">
    <source>
        <dbReference type="SAM" id="MobiDB-lite"/>
    </source>
</evidence>
<reference evidence="2 3" key="1">
    <citation type="submission" date="2019-03" db="EMBL/GenBank/DDBJ databases">
        <title>Whole genome sequence of a novel Rubrobacter taiwanensis strain, isolated from Yellowstone National Park.</title>
        <authorList>
            <person name="Freed S."/>
            <person name="Ramaley R.F."/>
            <person name="Kyndt J.A."/>
        </authorList>
    </citation>
    <scope>NUCLEOTIDE SEQUENCE [LARGE SCALE GENOMIC DNA]</scope>
    <source>
        <strain evidence="2 3">Yellowstone</strain>
    </source>
</reference>